<keyword evidence="2" id="KW-1185">Reference proteome</keyword>
<evidence type="ECO:0000313" key="1">
    <source>
        <dbReference type="EMBL" id="KAI4345747.1"/>
    </source>
</evidence>
<comment type="caution">
    <text evidence="1">The sequence shown here is derived from an EMBL/GenBank/DDBJ whole genome shotgun (WGS) entry which is preliminary data.</text>
</comment>
<organism evidence="1 2">
    <name type="scientific">Bauhinia variegata</name>
    <name type="common">Purple orchid tree</name>
    <name type="synonym">Phanera variegata</name>
    <dbReference type="NCBI Taxonomy" id="167791"/>
    <lineage>
        <taxon>Eukaryota</taxon>
        <taxon>Viridiplantae</taxon>
        <taxon>Streptophyta</taxon>
        <taxon>Embryophyta</taxon>
        <taxon>Tracheophyta</taxon>
        <taxon>Spermatophyta</taxon>
        <taxon>Magnoliopsida</taxon>
        <taxon>eudicotyledons</taxon>
        <taxon>Gunneridae</taxon>
        <taxon>Pentapetalae</taxon>
        <taxon>rosids</taxon>
        <taxon>fabids</taxon>
        <taxon>Fabales</taxon>
        <taxon>Fabaceae</taxon>
        <taxon>Cercidoideae</taxon>
        <taxon>Cercideae</taxon>
        <taxon>Bauhiniinae</taxon>
        <taxon>Bauhinia</taxon>
    </lineage>
</organism>
<evidence type="ECO:0000313" key="2">
    <source>
        <dbReference type="Proteomes" id="UP000828941"/>
    </source>
</evidence>
<name>A0ACB9PAC2_BAUVA</name>
<gene>
    <name evidence="1" type="ORF">L6164_012845</name>
</gene>
<dbReference type="Proteomes" id="UP000828941">
    <property type="component" value="Chromosome 5"/>
</dbReference>
<sequence length="366" mass="41440">MATLKHSLKSFLLREENENNPFAMSDAEILEHICATHVHDHSAPMFDLDSLFAIVEDILKCSTHIVDNVSHGIHGSPEHISHKIPQASFFSPLCTLKQISHEMSCKTPGEDIAHKTTLAILNKLSGYSWDAKAVLTLASFALEYGDFWLLSQLQPTDPLAKSVAILKRVPALTRPAALQKHCQDIVELNNLIKASLQVIEAIFELEKLTSYDVKEVPALAPAMEQIPIDVYWAIITIVACVTQIDCLTNDLEERQELSHFGQKINIILSKLRRQISLCMQQIEEAEYYKRLRKIVRTPTEIIEFFKATILGSCGFPWWRNGTVRCKKDEFLRSKMPWRVQVHQGGMALQEDAYVCGYEPSREGVET</sequence>
<proteinExistence type="predicted"/>
<dbReference type="EMBL" id="CM039430">
    <property type="protein sequence ID" value="KAI4345747.1"/>
    <property type="molecule type" value="Genomic_DNA"/>
</dbReference>
<accession>A0ACB9PAC2</accession>
<protein>
    <submittedName>
        <fullName evidence="1">Uncharacterized protein</fullName>
    </submittedName>
</protein>
<reference evidence="1 2" key="1">
    <citation type="journal article" date="2022" name="DNA Res.">
        <title>Chromosomal-level genome assembly of the orchid tree Bauhinia variegata (Leguminosae; Cercidoideae) supports the allotetraploid origin hypothesis of Bauhinia.</title>
        <authorList>
            <person name="Zhong Y."/>
            <person name="Chen Y."/>
            <person name="Zheng D."/>
            <person name="Pang J."/>
            <person name="Liu Y."/>
            <person name="Luo S."/>
            <person name="Meng S."/>
            <person name="Qian L."/>
            <person name="Wei D."/>
            <person name="Dai S."/>
            <person name="Zhou R."/>
        </authorList>
    </citation>
    <scope>NUCLEOTIDE SEQUENCE [LARGE SCALE GENOMIC DNA]</scope>
    <source>
        <strain evidence="1">BV-YZ2020</strain>
    </source>
</reference>